<dbReference type="Proteomes" id="UP000800200">
    <property type="component" value="Unassembled WGS sequence"/>
</dbReference>
<feature type="region of interest" description="Disordered" evidence="1">
    <location>
        <begin position="69"/>
        <end position="93"/>
    </location>
</feature>
<dbReference type="EMBL" id="ML994615">
    <property type="protein sequence ID" value="KAF2192787.1"/>
    <property type="molecule type" value="Genomic_DNA"/>
</dbReference>
<accession>A0A6A6EKU9</accession>
<evidence type="ECO:0000313" key="3">
    <source>
        <dbReference type="Proteomes" id="UP000800200"/>
    </source>
</evidence>
<sequence>MRMRREGSRAWTWRSGEVVCSVTRKAAEMGNGSTQGLGRIKASVSQAAHTQNGLRGEQHRGADWNRTVRKSRARAGAMGSRRELRYGGDGGGGEVRRRRNGLLDYWTRPSARRAWPPHLDKPSRSIWSAAKRLFVHDSRHTQRARDHTSCVNVFYR</sequence>
<evidence type="ECO:0000313" key="2">
    <source>
        <dbReference type="EMBL" id="KAF2192787.1"/>
    </source>
</evidence>
<gene>
    <name evidence="2" type="ORF">K469DRAFT_694831</name>
</gene>
<proteinExistence type="predicted"/>
<reference evidence="2" key="1">
    <citation type="journal article" date="2020" name="Stud. Mycol.">
        <title>101 Dothideomycetes genomes: a test case for predicting lifestyles and emergence of pathogens.</title>
        <authorList>
            <person name="Haridas S."/>
            <person name="Albert R."/>
            <person name="Binder M."/>
            <person name="Bloem J."/>
            <person name="Labutti K."/>
            <person name="Salamov A."/>
            <person name="Andreopoulos B."/>
            <person name="Baker S."/>
            <person name="Barry K."/>
            <person name="Bills G."/>
            <person name="Bluhm B."/>
            <person name="Cannon C."/>
            <person name="Castanera R."/>
            <person name="Culley D."/>
            <person name="Daum C."/>
            <person name="Ezra D."/>
            <person name="Gonzalez J."/>
            <person name="Henrissat B."/>
            <person name="Kuo A."/>
            <person name="Liang C."/>
            <person name="Lipzen A."/>
            <person name="Lutzoni F."/>
            <person name="Magnuson J."/>
            <person name="Mondo S."/>
            <person name="Nolan M."/>
            <person name="Ohm R."/>
            <person name="Pangilinan J."/>
            <person name="Park H.-J."/>
            <person name="Ramirez L."/>
            <person name="Alfaro M."/>
            <person name="Sun H."/>
            <person name="Tritt A."/>
            <person name="Yoshinaga Y."/>
            <person name="Zwiers L.-H."/>
            <person name="Turgeon B."/>
            <person name="Goodwin S."/>
            <person name="Spatafora J."/>
            <person name="Crous P."/>
            <person name="Grigoriev I."/>
        </authorList>
    </citation>
    <scope>NUCLEOTIDE SEQUENCE</scope>
    <source>
        <strain evidence="2">CBS 207.26</strain>
    </source>
</reference>
<dbReference type="AlphaFoldDB" id="A0A6A6EKU9"/>
<keyword evidence="3" id="KW-1185">Reference proteome</keyword>
<evidence type="ECO:0000256" key="1">
    <source>
        <dbReference type="SAM" id="MobiDB-lite"/>
    </source>
</evidence>
<organism evidence="2 3">
    <name type="scientific">Zopfia rhizophila CBS 207.26</name>
    <dbReference type="NCBI Taxonomy" id="1314779"/>
    <lineage>
        <taxon>Eukaryota</taxon>
        <taxon>Fungi</taxon>
        <taxon>Dikarya</taxon>
        <taxon>Ascomycota</taxon>
        <taxon>Pezizomycotina</taxon>
        <taxon>Dothideomycetes</taxon>
        <taxon>Dothideomycetes incertae sedis</taxon>
        <taxon>Zopfiaceae</taxon>
        <taxon>Zopfia</taxon>
    </lineage>
</organism>
<name>A0A6A6EKU9_9PEZI</name>
<protein>
    <submittedName>
        <fullName evidence="2">Uncharacterized protein</fullName>
    </submittedName>
</protein>